<sequence length="92" mass="11006">MLILTCPNCGDRSVNEFRFGGEYNPRPKDPSVCNDEEWTDYLYLRNNRMDMQTEWWYHNAGCGIWFLVERKTQTNQITKTYLWQPNSVFGKS</sequence>
<name>A0A382WKZ5_9ZZZZ</name>
<proteinExistence type="predicted"/>
<dbReference type="InterPro" id="IPR006279">
    <property type="entry name" value="SoxD"/>
</dbReference>
<dbReference type="AlphaFoldDB" id="A0A382WKZ5"/>
<dbReference type="InterPro" id="IPR038561">
    <property type="entry name" value="SoxD_sf"/>
</dbReference>
<dbReference type="EMBL" id="UINC01160389">
    <property type="protein sequence ID" value="SVD59005.1"/>
    <property type="molecule type" value="Genomic_DNA"/>
</dbReference>
<dbReference type="Gene3D" id="3.30.2270.10">
    <property type="entry name" value="Folate-binding superfamily"/>
    <property type="match status" value="1"/>
</dbReference>
<dbReference type="GO" id="GO:0008115">
    <property type="term" value="F:sarcosine oxidase activity"/>
    <property type="evidence" value="ECO:0007669"/>
    <property type="project" value="InterPro"/>
</dbReference>
<evidence type="ECO:0008006" key="2">
    <source>
        <dbReference type="Google" id="ProtNLM"/>
    </source>
</evidence>
<dbReference type="GO" id="GO:0046653">
    <property type="term" value="P:tetrahydrofolate metabolic process"/>
    <property type="evidence" value="ECO:0007669"/>
    <property type="project" value="InterPro"/>
</dbReference>
<evidence type="ECO:0000313" key="1">
    <source>
        <dbReference type="EMBL" id="SVD59005.1"/>
    </source>
</evidence>
<accession>A0A382WKZ5</accession>
<protein>
    <recommendedName>
        <fullName evidence="2">Sarcosine oxidase subunit delta</fullName>
    </recommendedName>
</protein>
<reference evidence="1" key="1">
    <citation type="submission" date="2018-05" db="EMBL/GenBank/DDBJ databases">
        <authorList>
            <person name="Lanie J.A."/>
            <person name="Ng W.-L."/>
            <person name="Kazmierczak K.M."/>
            <person name="Andrzejewski T.M."/>
            <person name="Davidsen T.M."/>
            <person name="Wayne K.J."/>
            <person name="Tettelin H."/>
            <person name="Glass J.I."/>
            <person name="Rusch D."/>
            <person name="Podicherti R."/>
            <person name="Tsui H.-C.T."/>
            <person name="Winkler M.E."/>
        </authorList>
    </citation>
    <scope>NUCLEOTIDE SEQUENCE</scope>
</reference>
<gene>
    <name evidence="1" type="ORF">METZ01_LOCUS411859</name>
</gene>
<dbReference type="Pfam" id="PF04267">
    <property type="entry name" value="SoxD"/>
    <property type="match status" value="1"/>
</dbReference>
<organism evidence="1">
    <name type="scientific">marine metagenome</name>
    <dbReference type="NCBI Taxonomy" id="408172"/>
    <lineage>
        <taxon>unclassified sequences</taxon>
        <taxon>metagenomes</taxon>
        <taxon>ecological metagenomes</taxon>
    </lineage>
</organism>